<reference evidence="1" key="1">
    <citation type="journal article" date="2014" name="Front. Microbiol.">
        <title>High frequency of phylogenetically diverse reductive dehalogenase-homologous genes in deep subseafloor sedimentary metagenomes.</title>
        <authorList>
            <person name="Kawai M."/>
            <person name="Futagami T."/>
            <person name="Toyoda A."/>
            <person name="Takaki Y."/>
            <person name="Nishi S."/>
            <person name="Hori S."/>
            <person name="Arai W."/>
            <person name="Tsubouchi T."/>
            <person name="Morono Y."/>
            <person name="Uchiyama I."/>
            <person name="Ito T."/>
            <person name="Fujiyama A."/>
            <person name="Inagaki F."/>
            <person name="Takami H."/>
        </authorList>
    </citation>
    <scope>NUCLEOTIDE SEQUENCE</scope>
    <source>
        <strain evidence="1">Expedition CK06-06</strain>
    </source>
</reference>
<protein>
    <submittedName>
        <fullName evidence="1">Uncharacterized protein</fullName>
    </submittedName>
</protein>
<name>X1DY83_9ZZZZ</name>
<proteinExistence type="predicted"/>
<sequence>MKKFKNYKSQFDSCVKVRKKQLDWLKENKDCRTVAGYLDKIINNYKDK</sequence>
<organism evidence="1">
    <name type="scientific">marine sediment metagenome</name>
    <dbReference type="NCBI Taxonomy" id="412755"/>
    <lineage>
        <taxon>unclassified sequences</taxon>
        <taxon>metagenomes</taxon>
        <taxon>ecological metagenomes</taxon>
    </lineage>
</organism>
<gene>
    <name evidence="1" type="ORF">S01H4_58211</name>
</gene>
<accession>X1DY83</accession>
<dbReference type="EMBL" id="BART01033977">
    <property type="protein sequence ID" value="GAH13150.1"/>
    <property type="molecule type" value="Genomic_DNA"/>
</dbReference>
<dbReference type="AlphaFoldDB" id="X1DY83"/>
<evidence type="ECO:0000313" key="1">
    <source>
        <dbReference type="EMBL" id="GAH13150.1"/>
    </source>
</evidence>
<comment type="caution">
    <text evidence="1">The sequence shown here is derived from an EMBL/GenBank/DDBJ whole genome shotgun (WGS) entry which is preliminary data.</text>
</comment>